<sequence length="220" mass="24339">MFVAPFAELKARINGLIVKTTSMSSSLSETSTSARDNARDKPSTQPRYAIKKPSMRLFPKTQAPLPTVNIMTKHSHTFNSSTATGLDKLGQLQFVEVLKNWIVEVAPFIATTNSDKSSSYKVVFTAKRSSTENKSAIASVAATSLYISKLFAIRPNLWDSDWTLVEQSSRTDTLIDAVEDLWERVMHRADSLADGTKVGAMVGKRMSGNERTMARKSAEW</sequence>
<evidence type="ECO:0000313" key="2">
    <source>
        <dbReference type="EMBL" id="RYN49514.1"/>
    </source>
</evidence>
<comment type="caution">
    <text evidence="2">The sequence shown here is derived from an EMBL/GenBank/DDBJ whole genome shotgun (WGS) entry which is preliminary data.</text>
</comment>
<evidence type="ECO:0000256" key="1">
    <source>
        <dbReference type="SAM" id="MobiDB-lite"/>
    </source>
</evidence>
<reference evidence="3" key="1">
    <citation type="journal article" date="2019" name="bioRxiv">
        <title>Genomics, evolutionary history and diagnostics of the Alternaria alternata species group including apple and Asian pear pathotypes.</title>
        <authorList>
            <person name="Armitage A.D."/>
            <person name="Cockerton H.M."/>
            <person name="Sreenivasaprasad S."/>
            <person name="Woodhall J.W."/>
            <person name="Lane C.R."/>
            <person name="Harrison R.J."/>
            <person name="Clarkson J.P."/>
        </authorList>
    </citation>
    <scope>NUCLEOTIDE SEQUENCE [LARGE SCALE GENOMIC DNA]</scope>
    <source>
        <strain evidence="3">FERA 1082</strain>
    </source>
</reference>
<evidence type="ECO:0000313" key="3">
    <source>
        <dbReference type="Proteomes" id="UP000292402"/>
    </source>
</evidence>
<proteinExistence type="predicted"/>
<feature type="region of interest" description="Disordered" evidence="1">
    <location>
        <begin position="27"/>
        <end position="48"/>
    </location>
</feature>
<name>A0A4Q4MFZ1_9PLEO</name>
<dbReference type="AlphaFoldDB" id="A0A4Q4MFZ1"/>
<accession>A0A4Q4MFZ1</accession>
<dbReference type="Proteomes" id="UP000292402">
    <property type="component" value="Unassembled WGS sequence"/>
</dbReference>
<protein>
    <submittedName>
        <fullName evidence="2">Uncharacterized protein</fullName>
    </submittedName>
</protein>
<dbReference type="EMBL" id="PDXA01000020">
    <property type="protein sequence ID" value="RYN49514.1"/>
    <property type="molecule type" value="Genomic_DNA"/>
</dbReference>
<organism evidence="2 3">
    <name type="scientific">Alternaria tenuissima</name>
    <dbReference type="NCBI Taxonomy" id="119927"/>
    <lineage>
        <taxon>Eukaryota</taxon>
        <taxon>Fungi</taxon>
        <taxon>Dikarya</taxon>
        <taxon>Ascomycota</taxon>
        <taxon>Pezizomycotina</taxon>
        <taxon>Dothideomycetes</taxon>
        <taxon>Pleosporomycetidae</taxon>
        <taxon>Pleosporales</taxon>
        <taxon>Pleosporineae</taxon>
        <taxon>Pleosporaceae</taxon>
        <taxon>Alternaria</taxon>
        <taxon>Alternaria sect. Alternaria</taxon>
        <taxon>Alternaria alternata complex</taxon>
    </lineage>
</organism>
<gene>
    <name evidence="2" type="ORF">AA0114_g6578</name>
</gene>